<dbReference type="AlphaFoldDB" id="A0A803N7I7"/>
<dbReference type="Proteomes" id="UP000596660">
    <property type="component" value="Unplaced"/>
</dbReference>
<dbReference type="GeneID" id="110709116"/>
<evidence type="ECO:0000313" key="3">
    <source>
        <dbReference type="Proteomes" id="UP000596660"/>
    </source>
</evidence>
<evidence type="ECO:0000313" key="2">
    <source>
        <dbReference type="EnsemblPlants" id="AUR62041741-RA:cds"/>
    </source>
</evidence>
<evidence type="ECO:0000256" key="1">
    <source>
        <dbReference type="SAM" id="MobiDB-lite"/>
    </source>
</evidence>
<sequence length="269" mass="28721">MGSIHAYGSGADDHEQSSTMKVQYACSGTTVDTLQKLGNAFHDNLLVNSENLDTGILPSDDNGSSSSSSLEDKDTGSGDFDSDLEGSIATSCKCLHKCATFPVAVKEEATLDYQSESKSCMRSLSLPTESKLVSALKGSREKIGGPPRKLSVSWAPDVYDPPPTSLSHYPKKKNQQQSKSSKKHGKGKQKSKSVRGGGSATKDKKHYHKSGGRSDRCLDSFAETDRVLSSNSYKSLDLLDFNEDDIGSPDSNCSSSFLGQAGGTMHCVC</sequence>
<reference evidence="2" key="2">
    <citation type="submission" date="2021-03" db="UniProtKB">
        <authorList>
            <consortium name="EnsemblPlants"/>
        </authorList>
    </citation>
    <scope>IDENTIFICATION</scope>
</reference>
<dbReference type="RefSeq" id="XP_021743022.1">
    <property type="nucleotide sequence ID" value="XM_021887330.1"/>
</dbReference>
<dbReference type="KEGG" id="cqi:110709116"/>
<protein>
    <submittedName>
        <fullName evidence="2">Uncharacterized protein</fullName>
    </submittedName>
</protein>
<organism evidence="2 3">
    <name type="scientific">Chenopodium quinoa</name>
    <name type="common">Quinoa</name>
    <dbReference type="NCBI Taxonomy" id="63459"/>
    <lineage>
        <taxon>Eukaryota</taxon>
        <taxon>Viridiplantae</taxon>
        <taxon>Streptophyta</taxon>
        <taxon>Embryophyta</taxon>
        <taxon>Tracheophyta</taxon>
        <taxon>Spermatophyta</taxon>
        <taxon>Magnoliopsida</taxon>
        <taxon>eudicotyledons</taxon>
        <taxon>Gunneridae</taxon>
        <taxon>Pentapetalae</taxon>
        <taxon>Caryophyllales</taxon>
        <taxon>Chenopodiaceae</taxon>
        <taxon>Chenopodioideae</taxon>
        <taxon>Atripliceae</taxon>
        <taxon>Chenopodium</taxon>
    </lineage>
</organism>
<dbReference type="Gramene" id="AUR62041741-RA">
    <property type="protein sequence ID" value="AUR62041741-RA:cds"/>
    <property type="gene ID" value="AUR62041741"/>
</dbReference>
<name>A0A803N7I7_CHEQI</name>
<dbReference type="PANTHER" id="PTHR34952">
    <property type="entry name" value="OS05G0113500 PROTEIN"/>
    <property type="match status" value="1"/>
</dbReference>
<feature type="compositionally biased region" description="Basic residues" evidence="1">
    <location>
        <begin position="169"/>
        <end position="193"/>
    </location>
</feature>
<gene>
    <name evidence="2" type="primary">LOC110709116</name>
</gene>
<proteinExistence type="predicted"/>
<keyword evidence="3" id="KW-1185">Reference proteome</keyword>
<dbReference type="OrthoDB" id="2016966at2759"/>
<feature type="region of interest" description="Disordered" evidence="1">
    <location>
        <begin position="52"/>
        <end position="81"/>
    </location>
</feature>
<feature type="region of interest" description="Disordered" evidence="1">
    <location>
        <begin position="135"/>
        <end position="218"/>
    </location>
</feature>
<dbReference type="PANTHER" id="PTHR34952:SF2">
    <property type="entry name" value="OS05G0113500 PROTEIN"/>
    <property type="match status" value="1"/>
</dbReference>
<reference evidence="2" key="1">
    <citation type="journal article" date="2017" name="Nature">
        <title>The genome of Chenopodium quinoa.</title>
        <authorList>
            <person name="Jarvis D.E."/>
            <person name="Ho Y.S."/>
            <person name="Lightfoot D.J."/>
            <person name="Schmoeckel S.M."/>
            <person name="Li B."/>
            <person name="Borm T.J.A."/>
            <person name="Ohyanagi H."/>
            <person name="Mineta K."/>
            <person name="Michell C.T."/>
            <person name="Saber N."/>
            <person name="Kharbatia N.M."/>
            <person name="Rupper R.R."/>
            <person name="Sharp A.R."/>
            <person name="Dally N."/>
            <person name="Boughton B.A."/>
            <person name="Woo Y.H."/>
            <person name="Gao G."/>
            <person name="Schijlen E.G.W.M."/>
            <person name="Guo X."/>
            <person name="Momin A.A."/>
            <person name="Negrao S."/>
            <person name="Al-Babili S."/>
            <person name="Gehring C."/>
            <person name="Roessner U."/>
            <person name="Jung C."/>
            <person name="Murphy K."/>
            <person name="Arold S.T."/>
            <person name="Gojobori T."/>
            <person name="van der Linden C.G."/>
            <person name="van Loo E.N."/>
            <person name="Jellen E.N."/>
            <person name="Maughan P.J."/>
            <person name="Tester M."/>
        </authorList>
    </citation>
    <scope>NUCLEOTIDE SEQUENCE [LARGE SCALE GENOMIC DNA]</scope>
    <source>
        <strain evidence="2">cv. PI 614886</strain>
    </source>
</reference>
<dbReference type="EnsemblPlants" id="AUR62041741-RA">
    <property type="protein sequence ID" value="AUR62041741-RA:cds"/>
    <property type="gene ID" value="AUR62041741"/>
</dbReference>
<accession>A0A803N7I7</accession>